<dbReference type="EMBL" id="OUNR01000003">
    <property type="protein sequence ID" value="SPP64257.1"/>
    <property type="molecule type" value="Genomic_DNA"/>
</dbReference>
<dbReference type="InParanoid" id="A0A0K2GX52"/>
<name>A0A0K2GX52_9BACT</name>
<evidence type="ECO:0000313" key="1">
    <source>
        <dbReference type="EMBL" id="ALA66367.1"/>
    </source>
</evidence>
<evidence type="ECO:0000313" key="2">
    <source>
        <dbReference type="EMBL" id="SPP64257.1"/>
    </source>
</evidence>
<reference evidence="3" key="3">
    <citation type="submission" date="2018-04" db="EMBL/GenBank/DDBJ databases">
        <authorList>
            <person name="Lucker S."/>
            <person name="Sakoula D."/>
        </authorList>
    </citation>
    <scope>NUCLEOTIDE SEQUENCE [LARGE SCALE GENOMIC DNA]</scope>
</reference>
<dbReference type="Proteomes" id="UP000248168">
    <property type="component" value="Unassembled WGS sequence"/>
</dbReference>
<sequence>MPGQATGRVIGTGLILPDSGRPEISAAKGQVDSGLTAMVQAVPV</sequence>
<keyword evidence="3" id="KW-1185">Reference proteome</keyword>
<dbReference type="EMBL" id="KR873374">
    <property type="protein sequence ID" value="ALA66367.1"/>
    <property type="molecule type" value="Genomic_DNA"/>
</dbReference>
<gene>
    <name evidence="2" type="ORF">NITLEN_110023</name>
    <name evidence="1" type="ORF">NITLEN_v1_110023</name>
</gene>
<dbReference type="AlphaFoldDB" id="A0A0K2GX52"/>
<reference evidence="1" key="1">
    <citation type="journal article" date="2015" name="Proc. Natl. Acad. Sci. U.S.A.">
        <title>Expanded metabolic versatility of ubiquitous nitrite-oxidizing bacteria from the genus Nitrospira.</title>
        <authorList>
            <person name="Koch H."/>
            <person name="Lucker S."/>
            <person name="Albertsen M."/>
            <person name="Kitzinger K."/>
            <person name="Herbold C."/>
            <person name="Spieck E."/>
            <person name="Nielsen P.H."/>
            <person name="Wagner M."/>
            <person name="Daims H."/>
        </authorList>
    </citation>
    <scope>NUCLEOTIDE SEQUENCE</scope>
    <source>
        <strain evidence="1">BS10</strain>
    </source>
</reference>
<accession>A0A0K2GX52</accession>
<organism evidence="1">
    <name type="scientific">Nitrospira lenta</name>
    <dbReference type="NCBI Taxonomy" id="1436998"/>
    <lineage>
        <taxon>Bacteria</taxon>
        <taxon>Pseudomonadati</taxon>
        <taxon>Nitrospirota</taxon>
        <taxon>Nitrospiria</taxon>
        <taxon>Nitrospirales</taxon>
        <taxon>Nitrospiraceae</taxon>
        <taxon>Nitrospira</taxon>
    </lineage>
</organism>
<evidence type="ECO:0000313" key="3">
    <source>
        <dbReference type="Proteomes" id="UP000248168"/>
    </source>
</evidence>
<reference evidence="2" key="2">
    <citation type="submission" date="2018-04" db="EMBL/GenBank/DDBJ databases">
        <authorList>
            <person name="Go L.Y."/>
            <person name="Mitchell J.A."/>
        </authorList>
    </citation>
    <scope>NUCLEOTIDE SEQUENCE [LARGE SCALE GENOMIC DNA]</scope>
    <source>
        <strain evidence="2">N. lenta BS10</strain>
    </source>
</reference>
<proteinExistence type="predicted"/>
<protein>
    <submittedName>
        <fullName evidence="1">Uncharacterized protein</fullName>
    </submittedName>
</protein>